<dbReference type="GO" id="GO:0003677">
    <property type="term" value="F:DNA binding"/>
    <property type="evidence" value="ECO:0007669"/>
    <property type="project" value="InterPro"/>
</dbReference>
<feature type="domain" description="Resolvase/invertase-type recombinase catalytic" evidence="2">
    <location>
        <begin position="3"/>
        <end position="152"/>
    </location>
</feature>
<keyword evidence="1" id="KW-0175">Coiled coil</keyword>
<dbReference type="InterPro" id="IPR006119">
    <property type="entry name" value="Resolv_N"/>
</dbReference>
<reference evidence="4 5" key="1">
    <citation type="submission" date="2016-01" db="EMBL/GenBank/DDBJ databases">
        <title>Characterization of the Clostridium difficile lineages that are prevalent in Hong Kong and China.</title>
        <authorList>
            <person name="Kwok J.S.-L."/>
            <person name="Lam W.-Y."/>
            <person name="Ip M."/>
            <person name="Chan T.-F."/>
            <person name="Hawkey P.M."/>
            <person name="Tsui S.K.-W."/>
        </authorList>
    </citation>
    <scope>NUCLEOTIDE SEQUENCE [LARGE SCALE GENOMIC DNA]</scope>
    <source>
        <strain evidence="4 5">300064</strain>
    </source>
</reference>
<dbReference type="InterPro" id="IPR025827">
    <property type="entry name" value="Zn_ribbon_recom_dom"/>
</dbReference>
<dbReference type="Proteomes" id="UP000238081">
    <property type="component" value="Unassembled WGS sequence"/>
</dbReference>
<dbReference type="Pfam" id="PF00239">
    <property type="entry name" value="Resolvase"/>
    <property type="match status" value="1"/>
</dbReference>
<dbReference type="Gene3D" id="3.90.1750.20">
    <property type="entry name" value="Putative Large Serine Recombinase, Chain B, Domain 2"/>
    <property type="match status" value="1"/>
</dbReference>
<dbReference type="SMART" id="SM00857">
    <property type="entry name" value="Resolvase"/>
    <property type="match status" value="1"/>
</dbReference>
<dbReference type="PANTHER" id="PTHR30461:SF23">
    <property type="entry name" value="DNA RECOMBINASE-RELATED"/>
    <property type="match status" value="1"/>
</dbReference>
<dbReference type="RefSeq" id="WP_043661374.1">
    <property type="nucleotide sequence ID" value="NZ_JSEG01000001.1"/>
</dbReference>
<evidence type="ECO:0000313" key="5">
    <source>
        <dbReference type="Proteomes" id="UP000238081"/>
    </source>
</evidence>
<dbReference type="InterPro" id="IPR036162">
    <property type="entry name" value="Resolvase-like_N_sf"/>
</dbReference>
<protein>
    <submittedName>
        <fullName evidence="4">Resolvase</fullName>
    </submittedName>
</protein>
<dbReference type="PANTHER" id="PTHR30461">
    <property type="entry name" value="DNA-INVERTASE FROM LAMBDOID PROPHAGE"/>
    <property type="match status" value="1"/>
</dbReference>
<comment type="caution">
    <text evidence="4">The sequence shown here is derived from an EMBL/GenBank/DDBJ whole genome shotgun (WGS) entry which is preliminary data.</text>
</comment>
<dbReference type="Gene3D" id="3.40.50.1390">
    <property type="entry name" value="Resolvase, N-terminal catalytic domain"/>
    <property type="match status" value="1"/>
</dbReference>
<feature type="domain" description="Recombinase" evidence="3">
    <location>
        <begin position="160"/>
        <end position="313"/>
    </location>
</feature>
<accession>A0A0A6PTX9</accession>
<dbReference type="AlphaFoldDB" id="A0A0A6PTX9"/>
<sequence>MIKIAIYSRKSVFTGKGESIENQIELCKNYCNTYVNGGSNLEYIIYEDEGFSGKNTNRPEFQHMIDDIKKKKIDTLICYRLDRISRNVADFSSTLELLQKYNVNFISIKERFDTSTPLGRAMIYIASVFAQLERETIAERVRDNMIQLAKSGRWLGGNIPYGFNIARKTYISDFKEKEFSILAPNKKELETVNFVYSYYIKTHSIRQVTRLLNVNSIIGKNGGSFDLTQIRRMLRNPLYVISDDKSHEYLIKKGLNVFGSPNGNGYITYNKSNQKNISAHSNQWIVAVSNHKGIITSDNWLKVQHQLDNNKSKMPRIGTGKNHSLFSGILKCKKCGSNMIVKFSGKNKNNIPYEYYVCSGKQNKYLNKCTTKNIRVDKLDKILTRKLKIYNKTALMKSLRDSIDNTCCDFKNNQISSIEYEIQENKVSMDNLIKQLAKSASSAVSDRLMNEINLLDKNIVHLKKQLETIELEQSHDKKTNIDIKNIINVLNSFSATIEYIDDTAQKRFLIQTLIKSAVWDSDNNNVEIIFNTH</sequence>
<evidence type="ECO:0000259" key="3">
    <source>
        <dbReference type="PROSITE" id="PS51737"/>
    </source>
</evidence>
<dbReference type="PROSITE" id="PS51737">
    <property type="entry name" value="RECOMBINASE_DNA_BIND"/>
    <property type="match status" value="1"/>
</dbReference>
<dbReference type="Pfam" id="PF07508">
    <property type="entry name" value="Recombinase"/>
    <property type="match status" value="1"/>
</dbReference>
<dbReference type="EMBL" id="LRDH01000096">
    <property type="protein sequence ID" value="PPV15845.1"/>
    <property type="molecule type" value="Genomic_DNA"/>
</dbReference>
<name>A0A0A6PTX9_CLOBU</name>
<feature type="coiled-coil region" evidence="1">
    <location>
        <begin position="445"/>
        <end position="472"/>
    </location>
</feature>
<dbReference type="SUPFAM" id="SSF53041">
    <property type="entry name" value="Resolvase-like"/>
    <property type="match status" value="1"/>
</dbReference>
<proteinExistence type="predicted"/>
<dbReference type="PROSITE" id="PS51736">
    <property type="entry name" value="RECOMBINASES_3"/>
    <property type="match status" value="1"/>
</dbReference>
<dbReference type="CDD" id="cd03768">
    <property type="entry name" value="SR_ResInv"/>
    <property type="match status" value="1"/>
</dbReference>
<gene>
    <name evidence="4" type="ORF">AWN73_01790</name>
</gene>
<organism evidence="4 5">
    <name type="scientific">Clostridium butyricum</name>
    <dbReference type="NCBI Taxonomy" id="1492"/>
    <lineage>
        <taxon>Bacteria</taxon>
        <taxon>Bacillati</taxon>
        <taxon>Bacillota</taxon>
        <taxon>Clostridia</taxon>
        <taxon>Eubacteriales</taxon>
        <taxon>Clostridiaceae</taxon>
        <taxon>Clostridium</taxon>
    </lineage>
</organism>
<dbReference type="Pfam" id="PF13408">
    <property type="entry name" value="Zn_ribbon_recom"/>
    <property type="match status" value="1"/>
</dbReference>
<evidence type="ECO:0000256" key="1">
    <source>
        <dbReference type="SAM" id="Coils"/>
    </source>
</evidence>
<evidence type="ECO:0000259" key="2">
    <source>
        <dbReference type="PROSITE" id="PS51736"/>
    </source>
</evidence>
<dbReference type="InterPro" id="IPR011109">
    <property type="entry name" value="DNA_bind_recombinase_dom"/>
</dbReference>
<dbReference type="InterPro" id="IPR038109">
    <property type="entry name" value="DNA_bind_recomb_sf"/>
</dbReference>
<dbReference type="InterPro" id="IPR050639">
    <property type="entry name" value="SSR_resolvase"/>
</dbReference>
<evidence type="ECO:0000313" key="4">
    <source>
        <dbReference type="EMBL" id="PPV15845.1"/>
    </source>
</evidence>
<dbReference type="GO" id="GO:0000150">
    <property type="term" value="F:DNA strand exchange activity"/>
    <property type="evidence" value="ECO:0007669"/>
    <property type="project" value="InterPro"/>
</dbReference>